<sequence length="308" mass="32956">MYQNEFSQEFEQAVGQEFGQEFSGEAFEFNPEYLGETSGEAQGESFETSGEMSGELNETLEMELAHELLEVSNEQELNQFLGSLVKKVGGAVSSIARSPIGKALGGALKTVAKKALPIAGGALGTFFGGPAGAAIGSKLGSMAGNLFELELEGLSPEDQEFETARAYVRFANSAVRRAAALQRRGLPPQALVRQALGAAAMQHAPGLLRPRNANGTFRSLNGQAPRRPGYGAPRRPQYGPAVAYGAPTAYGYQSSQYNGYEPAPADEGYDGADYQPDANQNGYAAPPRRHRATRGTWMRRGRTLVIQL</sequence>
<keyword evidence="3" id="KW-1185">Reference proteome</keyword>
<dbReference type="RefSeq" id="WP_169528940.1">
    <property type="nucleotide sequence ID" value="NZ_JABBGH010000001.1"/>
</dbReference>
<proteinExistence type="predicted"/>
<protein>
    <submittedName>
        <fullName evidence="2">Uncharacterized protein</fullName>
    </submittedName>
</protein>
<feature type="region of interest" description="Disordered" evidence="1">
    <location>
        <begin position="207"/>
        <end position="236"/>
    </location>
</feature>
<gene>
    <name evidence="2" type="ORF">HHL22_00055</name>
</gene>
<evidence type="ECO:0000313" key="3">
    <source>
        <dbReference type="Proteomes" id="UP000559626"/>
    </source>
</evidence>
<name>A0A7Y0AA54_9BACT</name>
<feature type="compositionally biased region" description="Low complexity" evidence="1">
    <location>
        <begin position="222"/>
        <end position="236"/>
    </location>
</feature>
<dbReference type="EMBL" id="JABBGH010000001">
    <property type="protein sequence ID" value="NML63592.1"/>
    <property type="molecule type" value="Genomic_DNA"/>
</dbReference>
<accession>A0A7Y0AA54</accession>
<reference evidence="2 3" key="1">
    <citation type="submission" date="2020-04" db="EMBL/GenBank/DDBJ databases">
        <title>Hymenobacter polaris sp. nov., isolated from Arctic soil.</title>
        <authorList>
            <person name="Dahal R.H."/>
        </authorList>
    </citation>
    <scope>NUCLEOTIDE SEQUENCE [LARGE SCALE GENOMIC DNA]</scope>
    <source>
        <strain evidence="2 3">RP-2-7</strain>
    </source>
</reference>
<evidence type="ECO:0000313" key="2">
    <source>
        <dbReference type="EMBL" id="NML63592.1"/>
    </source>
</evidence>
<evidence type="ECO:0000256" key="1">
    <source>
        <dbReference type="SAM" id="MobiDB-lite"/>
    </source>
</evidence>
<organism evidence="2 3">
    <name type="scientific">Hymenobacter polaris</name>
    <dbReference type="NCBI Taxonomy" id="2682546"/>
    <lineage>
        <taxon>Bacteria</taxon>
        <taxon>Pseudomonadati</taxon>
        <taxon>Bacteroidota</taxon>
        <taxon>Cytophagia</taxon>
        <taxon>Cytophagales</taxon>
        <taxon>Hymenobacteraceae</taxon>
        <taxon>Hymenobacter</taxon>
    </lineage>
</organism>
<comment type="caution">
    <text evidence="2">The sequence shown here is derived from an EMBL/GenBank/DDBJ whole genome shotgun (WGS) entry which is preliminary data.</text>
</comment>
<dbReference type="Proteomes" id="UP000559626">
    <property type="component" value="Unassembled WGS sequence"/>
</dbReference>
<feature type="region of interest" description="Disordered" evidence="1">
    <location>
        <begin position="255"/>
        <end position="291"/>
    </location>
</feature>
<dbReference type="AlphaFoldDB" id="A0A7Y0AA54"/>